<dbReference type="InterPro" id="IPR050491">
    <property type="entry name" value="AmpC-like"/>
</dbReference>
<dbReference type="InterPro" id="IPR001466">
    <property type="entry name" value="Beta-lactam-related"/>
</dbReference>
<name>A0A3P7RWF7_9FIRM</name>
<dbReference type="AlphaFoldDB" id="A0A3P7RWF7"/>
<dbReference type="EMBL" id="LR130778">
    <property type="protein sequence ID" value="VDN47096.1"/>
    <property type="molecule type" value="Genomic_DNA"/>
</dbReference>
<keyword evidence="1" id="KW-0472">Membrane</keyword>
<dbReference type="GO" id="GO:0016787">
    <property type="term" value="F:hydrolase activity"/>
    <property type="evidence" value="ECO:0007669"/>
    <property type="project" value="UniProtKB-KW"/>
</dbReference>
<dbReference type="PANTHER" id="PTHR46825:SF7">
    <property type="entry name" value="D-ALANYL-D-ALANINE CARBOXYPEPTIDASE"/>
    <property type="match status" value="1"/>
</dbReference>
<gene>
    <name evidence="3" type="ORF">PATL70BA_1217</name>
</gene>
<evidence type="ECO:0000313" key="3">
    <source>
        <dbReference type="EMBL" id="VDN47096.1"/>
    </source>
</evidence>
<evidence type="ECO:0000256" key="1">
    <source>
        <dbReference type="SAM" id="Phobius"/>
    </source>
</evidence>
<keyword evidence="3" id="KW-0378">Hydrolase</keyword>
<protein>
    <submittedName>
        <fullName evidence="3">Serine hydrolase</fullName>
    </submittedName>
</protein>
<organism evidence="3 4">
    <name type="scientific">Petrocella atlantisensis</name>
    <dbReference type="NCBI Taxonomy" id="2173034"/>
    <lineage>
        <taxon>Bacteria</taxon>
        <taxon>Bacillati</taxon>
        <taxon>Bacillota</taxon>
        <taxon>Clostridia</taxon>
        <taxon>Lachnospirales</taxon>
        <taxon>Vallitaleaceae</taxon>
        <taxon>Petrocella</taxon>
    </lineage>
</organism>
<dbReference type="KEGG" id="cbar:PATL70BA_1217"/>
<evidence type="ECO:0000259" key="2">
    <source>
        <dbReference type="Pfam" id="PF00144"/>
    </source>
</evidence>
<dbReference type="SUPFAM" id="SSF56601">
    <property type="entry name" value="beta-lactamase/transpeptidase-like"/>
    <property type="match status" value="1"/>
</dbReference>
<sequence length="344" mass="39054">MSKKKQIKRILRIILAIATVISMFFVPWILVRAWLAPLPETVQEQVNEAIGLGFDGIIVYVDQGGKEPTFYASGWKNRENKIPADPHSLFKIASIGKLYDAVAITKLVNDKGLSLDKTLVDFFPELEGRIENAERITLKMMVQHRSGIPNLTDAPDFWTNPPENNKEALERVLDLPAKFEPGEDYEYSNTNYLLLSEIIEKVLGYGKFQYIKEEILIPLGLKNTFGSMHDVNMNDVMSGYYVGIEEDIKTDDYGSMIASAEDVGIFLRALNDGSLFDEGEEAIYSSIYEYGHTGLIPGYQSIAKYHQDIDTVVIQFVNTTNFDGYTWNLSEIVYNRIIRILHKK</sequence>
<proteinExistence type="predicted"/>
<dbReference type="Gene3D" id="3.40.710.10">
    <property type="entry name" value="DD-peptidase/beta-lactamase superfamily"/>
    <property type="match status" value="1"/>
</dbReference>
<dbReference type="Pfam" id="PF00144">
    <property type="entry name" value="Beta-lactamase"/>
    <property type="match status" value="1"/>
</dbReference>
<keyword evidence="4" id="KW-1185">Reference proteome</keyword>
<dbReference type="InterPro" id="IPR012338">
    <property type="entry name" value="Beta-lactam/transpept-like"/>
</dbReference>
<keyword evidence="1" id="KW-1133">Transmembrane helix</keyword>
<evidence type="ECO:0000313" key="4">
    <source>
        <dbReference type="Proteomes" id="UP000279029"/>
    </source>
</evidence>
<dbReference type="Proteomes" id="UP000279029">
    <property type="component" value="Chromosome"/>
</dbReference>
<dbReference type="OrthoDB" id="9797709at2"/>
<feature type="domain" description="Beta-lactamase-related" evidence="2">
    <location>
        <begin position="54"/>
        <end position="280"/>
    </location>
</feature>
<dbReference type="PANTHER" id="PTHR46825">
    <property type="entry name" value="D-ALANYL-D-ALANINE-CARBOXYPEPTIDASE/ENDOPEPTIDASE AMPH"/>
    <property type="match status" value="1"/>
</dbReference>
<reference evidence="3 4" key="1">
    <citation type="submission" date="2018-09" db="EMBL/GenBank/DDBJ databases">
        <authorList>
            <person name="Postec A."/>
        </authorList>
    </citation>
    <scope>NUCLEOTIDE SEQUENCE [LARGE SCALE GENOMIC DNA]</scope>
    <source>
        <strain evidence="3">70B-A</strain>
    </source>
</reference>
<dbReference type="RefSeq" id="WP_125136487.1">
    <property type="nucleotide sequence ID" value="NZ_LR130778.1"/>
</dbReference>
<keyword evidence="1" id="KW-0812">Transmembrane</keyword>
<feature type="transmembrane region" description="Helical" evidence="1">
    <location>
        <begin position="12"/>
        <end position="35"/>
    </location>
</feature>
<accession>A0A3P7RWF7</accession>